<dbReference type="InterPro" id="IPR027417">
    <property type="entry name" value="P-loop_NTPase"/>
</dbReference>
<keyword evidence="1" id="KW-0812">Transmembrane</keyword>
<protein>
    <recommendedName>
        <fullName evidence="4">NAD dependent epimerase/dehydratase</fullName>
    </recommendedName>
</protein>
<dbReference type="PANTHER" id="PTHR36978">
    <property type="entry name" value="P-LOOP CONTAINING NUCLEOTIDE TRIPHOSPHATE HYDROLASE"/>
    <property type="match status" value="1"/>
</dbReference>
<sequence>MRKSNTESTSPRPHRPLKALCLGLPRTGTTSLAAALSVLGLRDVHQGSTMPWSDFEFFDRAADASFPNLPTYNDKGGLTREEWDVLYAPCEAVIEPAGLFAQQLLDVYPGVKVIVSKRPYKAWSAIYKMVLGKFGAHDYQSVKARLRDVYDEHHAMLRERVSPENLLEFDVVEGWEPLCQFLDVGVPETEFPRVNDREEMKEIRKQEVRRNTTIVLGKVTGGVLLASAAVAMWSLYFRF</sequence>
<keyword evidence="1" id="KW-1133">Transmembrane helix</keyword>
<dbReference type="AlphaFoldDB" id="A0A0D2YKP1"/>
<reference evidence="3" key="1">
    <citation type="journal article" date="2012" name="Mol. Plant Microbe Interact.">
        <title>A highly conserved effector in Fusarium oxysporum is required for full virulence on Arabidopsis.</title>
        <authorList>
            <person name="Thatcher L.F."/>
            <person name="Gardiner D.M."/>
            <person name="Kazan K."/>
            <person name="Manners J."/>
        </authorList>
    </citation>
    <scope>NUCLEOTIDE SEQUENCE [LARGE SCALE GENOMIC DNA]</scope>
    <source>
        <strain evidence="3">Fo5176</strain>
    </source>
</reference>
<dbReference type="STRING" id="426428.A0A0D2YKP1"/>
<dbReference type="Proteomes" id="UP000002489">
    <property type="component" value="Unassembled WGS sequence"/>
</dbReference>
<proteinExistence type="predicted"/>
<dbReference type="SUPFAM" id="SSF52540">
    <property type="entry name" value="P-loop containing nucleoside triphosphate hydrolases"/>
    <property type="match status" value="1"/>
</dbReference>
<evidence type="ECO:0000256" key="1">
    <source>
        <dbReference type="SAM" id="Phobius"/>
    </source>
</evidence>
<dbReference type="PANTHER" id="PTHR36978:SF4">
    <property type="entry name" value="P-LOOP CONTAINING NUCLEOSIDE TRIPHOSPHATE HYDROLASE PROTEIN"/>
    <property type="match status" value="1"/>
</dbReference>
<evidence type="ECO:0000313" key="2">
    <source>
        <dbReference type="EnsemblFungi" id="FOXG_17448P0"/>
    </source>
</evidence>
<accession>A0A0D2YKP1</accession>
<dbReference type="Gene3D" id="3.40.50.300">
    <property type="entry name" value="P-loop containing nucleotide triphosphate hydrolases"/>
    <property type="match status" value="1"/>
</dbReference>
<reference evidence="2" key="2">
    <citation type="submission" date="2025-08" db="UniProtKB">
        <authorList>
            <consortium name="EnsemblFungi"/>
        </authorList>
    </citation>
    <scope>IDENTIFICATION</scope>
    <source>
        <strain evidence="2">4287 / CBS 123668 / FGSC 9935 / NRRL 34936</strain>
    </source>
</reference>
<evidence type="ECO:0008006" key="4">
    <source>
        <dbReference type="Google" id="ProtNLM"/>
    </source>
</evidence>
<evidence type="ECO:0000313" key="3">
    <source>
        <dbReference type="Proteomes" id="UP000002489"/>
    </source>
</evidence>
<dbReference type="EnsemblFungi" id="FOXG_17448T0">
    <property type="protein sequence ID" value="FOXG_17448P0"/>
    <property type="gene ID" value="FOXG_17448"/>
</dbReference>
<organism evidence="2 3">
    <name type="scientific">Fusarium oxysporum (strain Fo5176)</name>
    <name type="common">Fusarium vascular wilt</name>
    <dbReference type="NCBI Taxonomy" id="660025"/>
    <lineage>
        <taxon>Eukaryota</taxon>
        <taxon>Fungi</taxon>
        <taxon>Dikarya</taxon>
        <taxon>Ascomycota</taxon>
        <taxon>Pezizomycotina</taxon>
        <taxon>Sordariomycetes</taxon>
        <taxon>Hypocreomycetidae</taxon>
        <taxon>Hypocreales</taxon>
        <taxon>Nectriaceae</taxon>
        <taxon>Fusarium</taxon>
        <taxon>Fusarium oxysporum species complex</taxon>
    </lineage>
</organism>
<feature type="transmembrane region" description="Helical" evidence="1">
    <location>
        <begin position="214"/>
        <end position="236"/>
    </location>
</feature>
<dbReference type="Pfam" id="PF17784">
    <property type="entry name" value="Sulfotransfer_4"/>
    <property type="match status" value="2"/>
</dbReference>
<dbReference type="InterPro" id="IPR040632">
    <property type="entry name" value="Sulfotransfer_4"/>
</dbReference>
<keyword evidence="1" id="KW-0472">Membrane</keyword>
<name>A0A0D2YKP1_FUSOF</name>